<dbReference type="InParanoid" id="T0RDZ2"/>
<keyword evidence="1" id="KW-0472">Membrane</keyword>
<dbReference type="OrthoDB" id="66910at2759"/>
<keyword evidence="1" id="KW-1133">Transmembrane helix</keyword>
<proteinExistence type="predicted"/>
<accession>T0RDZ2</accession>
<evidence type="ECO:0000313" key="3">
    <source>
        <dbReference type="Proteomes" id="UP000030762"/>
    </source>
</evidence>
<dbReference type="RefSeq" id="XP_008616066.1">
    <property type="nucleotide sequence ID" value="XM_008617844.1"/>
</dbReference>
<evidence type="ECO:0000313" key="2">
    <source>
        <dbReference type="EMBL" id="EQC30473.1"/>
    </source>
</evidence>
<dbReference type="EMBL" id="JH767175">
    <property type="protein sequence ID" value="EQC30473.1"/>
    <property type="molecule type" value="Genomic_DNA"/>
</dbReference>
<gene>
    <name evidence="2" type="ORF">SDRG_11790</name>
</gene>
<keyword evidence="1" id="KW-0812">Transmembrane</keyword>
<keyword evidence="3" id="KW-1185">Reference proteome</keyword>
<dbReference type="Proteomes" id="UP000030762">
    <property type="component" value="Unassembled WGS sequence"/>
</dbReference>
<dbReference type="AlphaFoldDB" id="T0RDZ2"/>
<evidence type="ECO:0000256" key="1">
    <source>
        <dbReference type="SAM" id="Phobius"/>
    </source>
</evidence>
<sequence length="562" mass="63536">MGQGRVADVSAAGRRVRWSRLALSLSVASFLKVSTVPLTAYISEYLPWTGKLSPPLAYANYTDFVSAELSRSRAMYSNATIPDDSLYFVDKPNNAQVARALLRLGRPPSMSFRTCFETQLPGLPGLVFYTNRTMEMLCAAMVAPNASAVDWTTQGSCFQATLCTLSTGYVCFWLQPGNVVHRGSSDATAMTLTYIYYESRFGPWIWFKFGYRLASTLFVWYRLWHGYYKHVYALDRVLQRQGHRATLPSGVWSYELVVGDPTAIILMDPSVATLYFVDIWLSVTNLAVAIMQVAQTGSLEHVFRSTWYLSRTVWFAYWGLCLVSFFLKRFRKERLFADVDPTILAMAVMVYGPLLTWMNGHIPVFTWLYQWTFTVGVPPGSANQVIESCLGCIVYVQLITSIPLLYGLTTPYFNTARRAKQLKADIDYASFHYNNIKNRVTLGTLRRRPPRQKARGGTVHAIMETYPQLKATPTINLRATDCFVLCYCDGQLYERLRVSLLQCLDRRSADEVIAHSTEPSEFVVNLLRPAPLFDLRDKGAGPTPPSKPYAMHHATTLSVWCI</sequence>
<protein>
    <submittedName>
        <fullName evidence="2">Uncharacterized protein</fullName>
    </submittedName>
</protein>
<feature type="transmembrane region" description="Helical" evidence="1">
    <location>
        <begin position="314"/>
        <end position="330"/>
    </location>
</feature>
<dbReference type="GeneID" id="19952517"/>
<feature type="transmembrane region" description="Helical" evidence="1">
    <location>
        <begin position="385"/>
        <end position="408"/>
    </location>
</feature>
<feature type="transmembrane region" description="Helical" evidence="1">
    <location>
        <begin position="204"/>
        <end position="224"/>
    </location>
</feature>
<feature type="transmembrane region" description="Helical" evidence="1">
    <location>
        <begin position="342"/>
        <end position="365"/>
    </location>
</feature>
<dbReference type="OMA" id="EYLPWTG"/>
<feature type="transmembrane region" description="Helical" evidence="1">
    <location>
        <begin position="21"/>
        <end position="42"/>
    </location>
</feature>
<organism evidence="2 3">
    <name type="scientific">Saprolegnia diclina (strain VS20)</name>
    <dbReference type="NCBI Taxonomy" id="1156394"/>
    <lineage>
        <taxon>Eukaryota</taxon>
        <taxon>Sar</taxon>
        <taxon>Stramenopiles</taxon>
        <taxon>Oomycota</taxon>
        <taxon>Saprolegniomycetes</taxon>
        <taxon>Saprolegniales</taxon>
        <taxon>Saprolegniaceae</taxon>
        <taxon>Saprolegnia</taxon>
    </lineage>
</organism>
<dbReference type="VEuPathDB" id="FungiDB:SDRG_11790"/>
<name>T0RDZ2_SAPDV</name>
<feature type="transmembrane region" description="Helical" evidence="1">
    <location>
        <begin position="274"/>
        <end position="294"/>
    </location>
</feature>
<reference evidence="2 3" key="1">
    <citation type="submission" date="2012-04" db="EMBL/GenBank/DDBJ databases">
        <title>The Genome Sequence of Saprolegnia declina VS20.</title>
        <authorList>
            <consortium name="The Broad Institute Genome Sequencing Platform"/>
            <person name="Russ C."/>
            <person name="Nusbaum C."/>
            <person name="Tyler B."/>
            <person name="van West P."/>
            <person name="Dieguez-Uribeondo J."/>
            <person name="de Bruijn I."/>
            <person name="Tripathy S."/>
            <person name="Jiang R."/>
            <person name="Young S.K."/>
            <person name="Zeng Q."/>
            <person name="Gargeya S."/>
            <person name="Fitzgerald M."/>
            <person name="Haas B."/>
            <person name="Abouelleil A."/>
            <person name="Alvarado L."/>
            <person name="Arachchi H.M."/>
            <person name="Berlin A."/>
            <person name="Chapman S.B."/>
            <person name="Goldberg J."/>
            <person name="Griggs A."/>
            <person name="Gujja S."/>
            <person name="Hansen M."/>
            <person name="Howarth C."/>
            <person name="Imamovic A."/>
            <person name="Larimer J."/>
            <person name="McCowen C."/>
            <person name="Montmayeur A."/>
            <person name="Murphy C."/>
            <person name="Neiman D."/>
            <person name="Pearson M."/>
            <person name="Priest M."/>
            <person name="Roberts A."/>
            <person name="Saif S."/>
            <person name="Shea T."/>
            <person name="Sisk P."/>
            <person name="Sykes S."/>
            <person name="Wortman J."/>
            <person name="Nusbaum C."/>
            <person name="Birren B."/>
        </authorList>
    </citation>
    <scope>NUCLEOTIDE SEQUENCE [LARGE SCALE GENOMIC DNA]</scope>
    <source>
        <strain evidence="2 3">VS20</strain>
    </source>
</reference>